<reference evidence="1 2" key="1">
    <citation type="submission" date="2018-03" db="EMBL/GenBank/DDBJ databases">
        <title>Genomic Encyclopedia of Archaeal and Bacterial Type Strains, Phase II (KMG-II): from individual species to whole genera.</title>
        <authorList>
            <person name="Goeker M."/>
        </authorList>
    </citation>
    <scope>NUCLEOTIDE SEQUENCE [LARGE SCALE GENOMIC DNA]</scope>
    <source>
        <strain evidence="1 2">DSM 29057</strain>
    </source>
</reference>
<dbReference type="SUPFAM" id="SSF56784">
    <property type="entry name" value="HAD-like"/>
    <property type="match status" value="1"/>
</dbReference>
<dbReference type="Gene3D" id="3.30.70.1020">
    <property type="entry name" value="Trehalose-6-phosphate phosphatase related protein, domain 2"/>
    <property type="match status" value="1"/>
</dbReference>
<gene>
    <name evidence="1" type="ORF">CLV60_1266</name>
</gene>
<dbReference type="RefSeq" id="WP_211302309.1">
    <property type="nucleotide sequence ID" value="NZ_PYAS01000026.1"/>
</dbReference>
<dbReference type="AlphaFoldDB" id="A0A2P8FCR5"/>
<sequence length="65" mass="7143">MKLAKRLLEQLAQSPIVSELGLQTIDGNKVIEVKKAAYNKGTAAEQYIETGDYDFVLAIGDDTTR</sequence>
<evidence type="ECO:0000313" key="2">
    <source>
        <dbReference type="Proteomes" id="UP000241964"/>
    </source>
</evidence>
<comment type="caution">
    <text evidence="1">The sequence shown here is derived from an EMBL/GenBank/DDBJ whole genome shotgun (WGS) entry which is preliminary data.</text>
</comment>
<organism evidence="1 2">
    <name type="scientific">Dyadobacter jiangsuensis</name>
    <dbReference type="NCBI Taxonomy" id="1591085"/>
    <lineage>
        <taxon>Bacteria</taxon>
        <taxon>Pseudomonadati</taxon>
        <taxon>Bacteroidota</taxon>
        <taxon>Cytophagia</taxon>
        <taxon>Cytophagales</taxon>
        <taxon>Spirosomataceae</taxon>
        <taxon>Dyadobacter</taxon>
    </lineage>
</organism>
<keyword evidence="2" id="KW-1185">Reference proteome</keyword>
<proteinExistence type="predicted"/>
<dbReference type="EMBL" id="PYAS01000026">
    <property type="protein sequence ID" value="PSL19488.1"/>
    <property type="molecule type" value="Genomic_DNA"/>
</dbReference>
<accession>A0A2P8FCR5</accession>
<name>A0A2P8FCR5_9BACT</name>
<dbReference type="Proteomes" id="UP000241964">
    <property type="component" value="Unassembled WGS sequence"/>
</dbReference>
<dbReference type="Gene3D" id="3.40.50.1000">
    <property type="entry name" value="HAD superfamily/HAD-like"/>
    <property type="match status" value="1"/>
</dbReference>
<evidence type="ECO:0000313" key="1">
    <source>
        <dbReference type="EMBL" id="PSL19488.1"/>
    </source>
</evidence>
<dbReference type="InterPro" id="IPR036412">
    <property type="entry name" value="HAD-like_sf"/>
</dbReference>
<protein>
    <submittedName>
        <fullName evidence="1">Trehalose phosphatase</fullName>
    </submittedName>
</protein>
<dbReference type="InterPro" id="IPR023214">
    <property type="entry name" value="HAD_sf"/>
</dbReference>